<name>A0A835V201_VANPL</name>
<dbReference type="PANTHER" id="PTHR21373:SF0">
    <property type="entry name" value="N-ALPHA-ACETYLTRANSFERASE 35, NATC AUXILIARY SUBUNIT"/>
    <property type="match status" value="1"/>
</dbReference>
<comment type="subcellular location">
    <subcellularLocation>
        <location evidence="1">Cytoplasm</location>
    </subcellularLocation>
</comment>
<comment type="caution">
    <text evidence="7">The sequence shown here is derived from an EMBL/GenBank/DDBJ whole genome shotgun (WGS) entry which is preliminary data.</text>
</comment>
<dbReference type="Pfam" id="PF25789">
    <property type="entry name" value="TPR_NAA35"/>
    <property type="match status" value="1"/>
</dbReference>
<dbReference type="InterPro" id="IPR057982">
    <property type="entry name" value="TPR_NAA35"/>
</dbReference>
<comment type="similarity">
    <text evidence="2">Belongs to the MAK10 family.</text>
</comment>
<dbReference type="InterPro" id="IPR057983">
    <property type="entry name" value="NAA35-like_N"/>
</dbReference>
<proteinExistence type="inferred from homology"/>
<organism evidence="7 8">
    <name type="scientific">Vanilla planifolia</name>
    <name type="common">Vanilla</name>
    <dbReference type="NCBI Taxonomy" id="51239"/>
    <lineage>
        <taxon>Eukaryota</taxon>
        <taxon>Viridiplantae</taxon>
        <taxon>Streptophyta</taxon>
        <taxon>Embryophyta</taxon>
        <taxon>Tracheophyta</taxon>
        <taxon>Spermatophyta</taxon>
        <taxon>Magnoliopsida</taxon>
        <taxon>Liliopsida</taxon>
        <taxon>Asparagales</taxon>
        <taxon>Orchidaceae</taxon>
        <taxon>Vanilloideae</taxon>
        <taxon>Vanilleae</taxon>
        <taxon>Vanilla</taxon>
    </lineage>
</organism>
<feature type="domain" description="NAA35-like N-terminal" evidence="5">
    <location>
        <begin position="95"/>
        <end position="236"/>
    </location>
</feature>
<feature type="region of interest" description="Disordered" evidence="4">
    <location>
        <begin position="16"/>
        <end position="37"/>
    </location>
</feature>
<dbReference type="GO" id="GO:0031417">
    <property type="term" value="C:NatC complex"/>
    <property type="evidence" value="ECO:0007669"/>
    <property type="project" value="InterPro"/>
</dbReference>
<dbReference type="Proteomes" id="UP000639772">
    <property type="component" value="Unassembled WGS sequence"/>
</dbReference>
<evidence type="ECO:0000313" key="7">
    <source>
        <dbReference type="EMBL" id="KAG0482527.1"/>
    </source>
</evidence>
<dbReference type="Pfam" id="PF04112">
    <property type="entry name" value="Mak10"/>
    <property type="match status" value="1"/>
</dbReference>
<gene>
    <name evidence="7" type="ORF">HPP92_010611</name>
</gene>
<sequence length="533" mass="58952">MGCYLPIKELRFQPVRKPRFSDHGKRKQPGFGSGGGGVAGAVGLPKIRSETLVVQSGSMDGKGGVAMPRSIPCGEETAWVDASPLIASACSDLHEGELIHGENFNLFAAMSALEIMDPKMDSGMEGSGYHSVEEAIENGAAPVPISTDRTVDVQRCIDIMDHLLACEATWHKGHSLAQTVFSCIYLLRIERISSHSLLNSYCRIMRATCSVIVAAVSDARTHEEEDLFTIAYGLPLKGEGDEKCLSFLNDVEEKVSRQLRACRTPASKKKTLDDIDSLQTNPDLEEGFCRALLCRLRFRKHFYHALICMRKAQGRGLDLAKKHVASCLSELASMSRSVEFLRSSACASCVVGIECQTTASGQQPFGFDASLNSRLSAPTPPRVIQILSWKKTIEYFEKLLGDLDAICSSPLEPLLENVLRFLAQFQKSRPDLVARAHLQLLLIHEGKLYGKDPFHEVIARALQLPEVAKDQAFQGNEFVLQLVQLLMKLIKILCTNIAWQRRKLGKTLQDWGVILIQPIIFSKELNVKLMATK</sequence>
<evidence type="ECO:0000313" key="8">
    <source>
        <dbReference type="Proteomes" id="UP000639772"/>
    </source>
</evidence>
<dbReference type="EMBL" id="JADCNM010000005">
    <property type="protein sequence ID" value="KAG0482527.1"/>
    <property type="molecule type" value="Genomic_DNA"/>
</dbReference>
<dbReference type="InterPro" id="IPR007244">
    <property type="entry name" value="Naa35_N"/>
</dbReference>
<dbReference type="OrthoDB" id="269405at2759"/>
<protein>
    <submittedName>
        <fullName evidence="7">Uncharacterized protein</fullName>
    </submittedName>
</protein>
<keyword evidence="3" id="KW-0963">Cytoplasm</keyword>
<accession>A0A835V201</accession>
<dbReference type="AlphaFoldDB" id="A0A835V201"/>
<feature type="domain" description="NAA35-like TPR repeats" evidence="6">
    <location>
        <begin position="406"/>
        <end position="517"/>
    </location>
</feature>
<evidence type="ECO:0000259" key="6">
    <source>
        <dbReference type="Pfam" id="PF25789"/>
    </source>
</evidence>
<evidence type="ECO:0000256" key="2">
    <source>
        <dbReference type="ARBA" id="ARBA00006289"/>
    </source>
</evidence>
<evidence type="ECO:0000256" key="1">
    <source>
        <dbReference type="ARBA" id="ARBA00004496"/>
    </source>
</evidence>
<evidence type="ECO:0000259" key="5">
    <source>
        <dbReference type="Pfam" id="PF04112"/>
    </source>
</evidence>
<evidence type="ECO:0000256" key="4">
    <source>
        <dbReference type="SAM" id="MobiDB-lite"/>
    </source>
</evidence>
<feature type="compositionally biased region" description="Basic residues" evidence="4">
    <location>
        <begin position="16"/>
        <end position="28"/>
    </location>
</feature>
<evidence type="ECO:0000256" key="3">
    <source>
        <dbReference type="ARBA" id="ARBA00022490"/>
    </source>
</evidence>
<reference evidence="7 8" key="1">
    <citation type="journal article" date="2020" name="Nat. Food">
        <title>A phased Vanilla planifolia genome enables genetic improvement of flavour and production.</title>
        <authorList>
            <person name="Hasing T."/>
            <person name="Tang H."/>
            <person name="Brym M."/>
            <person name="Khazi F."/>
            <person name="Huang T."/>
            <person name="Chambers A.H."/>
        </authorList>
    </citation>
    <scope>NUCLEOTIDE SEQUENCE [LARGE SCALE GENOMIC DNA]</scope>
    <source>
        <tissue evidence="7">Leaf</tissue>
    </source>
</reference>
<dbReference type="PANTHER" id="PTHR21373">
    <property type="entry name" value="GLUCOSE REPRESSIBLE PROTEIN MAK10"/>
    <property type="match status" value="1"/>
</dbReference>